<accession>A0A9N9GQX9</accession>
<name>A0A9N9GQX9_9GLOM</name>
<comment type="caution">
    <text evidence="1">The sequence shown here is derived from an EMBL/GenBank/DDBJ whole genome shotgun (WGS) entry which is preliminary data.</text>
</comment>
<proteinExistence type="predicted"/>
<dbReference type="PANTHER" id="PTHR34415:SF1">
    <property type="entry name" value="INTEGRASE CATALYTIC DOMAIN-CONTAINING PROTEIN"/>
    <property type="match status" value="1"/>
</dbReference>
<reference evidence="1" key="1">
    <citation type="submission" date="2021-06" db="EMBL/GenBank/DDBJ databases">
        <authorList>
            <person name="Kallberg Y."/>
            <person name="Tangrot J."/>
            <person name="Rosling A."/>
        </authorList>
    </citation>
    <scope>NUCLEOTIDE SEQUENCE</scope>
    <source>
        <strain evidence="1">FL966</strain>
    </source>
</reference>
<dbReference type="PANTHER" id="PTHR34415">
    <property type="entry name" value="INTEGRASE CATALYTIC DOMAIN-CONTAINING PROTEIN"/>
    <property type="match status" value="1"/>
</dbReference>
<dbReference type="OrthoDB" id="2418329at2759"/>
<sequence>MWKFSLQQNWTIQVSKLLALENKEISYFDSPVLTPSQIKKFQKIFSQNTIEENNEDQEVNEKLTIILDQQEKEAFIYNLRTTVCCKAKTCLAKIDHESAFNIFDNVRKLSKAEYNMLLLGMLHAMTRSKETLRGKEKQYLTVKYTFDGKEICEKGFQIIYSLSNKKWKNIRQHYHISSIKPIKNALSGRKSHNALSFVTILNVLTFIVNFANCNGLPSPGRHFREDTMAITFLPANESYSGLCHTYQSNLEEDSDHHISQSSFMRIWKKYVPEIRFLSSRSDLCMLCKNMQFNTQYWTENKRDYNIQEWNNHIKWANQEREFYKQCILNTKQQVKNIINLSKLLRLVKPNSLELENHILWDFTEAVHLPFSSQQEV</sequence>
<gene>
    <name evidence="1" type="ORF">CPELLU_LOCUS8210</name>
</gene>
<evidence type="ECO:0000313" key="1">
    <source>
        <dbReference type="EMBL" id="CAG8627172.1"/>
    </source>
</evidence>
<dbReference type="Proteomes" id="UP000789759">
    <property type="component" value="Unassembled WGS sequence"/>
</dbReference>
<dbReference type="AlphaFoldDB" id="A0A9N9GQX9"/>
<organism evidence="1 2">
    <name type="scientific">Cetraspora pellucida</name>
    <dbReference type="NCBI Taxonomy" id="1433469"/>
    <lineage>
        <taxon>Eukaryota</taxon>
        <taxon>Fungi</taxon>
        <taxon>Fungi incertae sedis</taxon>
        <taxon>Mucoromycota</taxon>
        <taxon>Glomeromycotina</taxon>
        <taxon>Glomeromycetes</taxon>
        <taxon>Diversisporales</taxon>
        <taxon>Gigasporaceae</taxon>
        <taxon>Cetraspora</taxon>
    </lineage>
</organism>
<dbReference type="EMBL" id="CAJVQA010005749">
    <property type="protein sequence ID" value="CAG8627172.1"/>
    <property type="molecule type" value="Genomic_DNA"/>
</dbReference>
<protein>
    <submittedName>
        <fullName evidence="1">23271_t:CDS:1</fullName>
    </submittedName>
</protein>
<evidence type="ECO:0000313" key="2">
    <source>
        <dbReference type="Proteomes" id="UP000789759"/>
    </source>
</evidence>
<keyword evidence="2" id="KW-1185">Reference proteome</keyword>